<dbReference type="PANTHER" id="PTHR35807">
    <property type="entry name" value="TRANSCRIPTIONAL REGULATOR REDD-RELATED"/>
    <property type="match status" value="1"/>
</dbReference>
<proteinExistence type="predicted"/>
<evidence type="ECO:0008006" key="3">
    <source>
        <dbReference type="Google" id="ProtNLM"/>
    </source>
</evidence>
<dbReference type="InterPro" id="IPR051677">
    <property type="entry name" value="AfsR-DnrI-RedD_regulator"/>
</dbReference>
<reference evidence="1 2" key="1">
    <citation type="submission" date="2016-11" db="EMBL/GenBank/DDBJ databases">
        <title>Complete genome sequence of Sulfitobacter sp. AM1-D1, a toxic bacteria associated with marine dinoflagellate Alexandrium minutum in East China Sea.</title>
        <authorList>
            <person name="Yang Q."/>
            <person name="Zhang X."/>
            <person name="Tian X."/>
        </authorList>
    </citation>
    <scope>NUCLEOTIDE SEQUENCE [LARGE SCALE GENOMIC DNA]</scope>
    <source>
        <strain evidence="1 2">AM1-D1</strain>
    </source>
</reference>
<dbReference type="Gene3D" id="1.25.40.10">
    <property type="entry name" value="Tetratricopeptide repeat domain"/>
    <property type="match status" value="1"/>
</dbReference>
<protein>
    <recommendedName>
        <fullName evidence="3">Transcriptional regulator</fullName>
    </recommendedName>
</protein>
<dbReference type="InterPro" id="IPR011990">
    <property type="entry name" value="TPR-like_helical_dom_sf"/>
</dbReference>
<evidence type="ECO:0000313" key="1">
    <source>
        <dbReference type="EMBL" id="APE44745.1"/>
    </source>
</evidence>
<organism evidence="1 2">
    <name type="scientific">Sulfitobacter alexandrii</name>
    <dbReference type="NCBI Taxonomy" id="1917485"/>
    <lineage>
        <taxon>Bacteria</taxon>
        <taxon>Pseudomonadati</taxon>
        <taxon>Pseudomonadota</taxon>
        <taxon>Alphaproteobacteria</taxon>
        <taxon>Rhodobacterales</taxon>
        <taxon>Roseobacteraceae</taxon>
        <taxon>Sulfitobacter</taxon>
    </lineage>
</organism>
<dbReference type="AlphaFoldDB" id="A0A1J0WK83"/>
<dbReference type="Proteomes" id="UP000181897">
    <property type="component" value="Chromosome"/>
</dbReference>
<keyword evidence="2" id="KW-1185">Reference proteome</keyword>
<dbReference type="InterPro" id="IPR036388">
    <property type="entry name" value="WH-like_DNA-bd_sf"/>
</dbReference>
<gene>
    <name evidence="1" type="ORF">BOO69_16015</name>
</gene>
<evidence type="ECO:0000313" key="2">
    <source>
        <dbReference type="Proteomes" id="UP000181897"/>
    </source>
</evidence>
<sequence length="531" mass="59361">MARDKIMTLVRFTLRGDFRIHAPTGEALTPRGKKAKGLLAMLAASDNHTRTRRWLEEKLWSDRASDQARGSLRTTLVDIRRSLGAHATILGADRSSVWLEPGLIETDLHSGDASREFLEGLVIADPEFTDWLLQKRMTLGRPSGTNRPDADMPRRVTIQCGEPWNLATADRVKPQIVNDQIGKIITDFIAVSRRTISETAADLVIRTSIEEEENGATILVQIIDPVKDEIVHADHCFVEDLSTFLHSQEVLGRFCWNVADLTLEKLPGLRREQDPLIIRSGHVQKALRKVLTFDAAEMRSSLEVLDLANDEMDAGLYLALKAWAMTSMIMEGFLVEDATTLEEISALLARAEELSPGDPMMAAVSANVQAILFERHESAIGLARRALRENPNNLFALQALSVGRAARGELEQAYALSRQSKFISALSKFEAMCNLHHSLLCISLQRTEEAVASSNVAAERSPAYRAPRRQLIGLHAAQDKPAESIRLMNELRTIETDFDMERYLFDRSYPSNTLRKSGYLDRARQTLAGRK</sequence>
<accession>A0A1J0WK83</accession>
<dbReference type="GO" id="GO:0006355">
    <property type="term" value="P:regulation of DNA-templated transcription"/>
    <property type="evidence" value="ECO:0007669"/>
    <property type="project" value="InterPro"/>
</dbReference>
<dbReference type="Gene3D" id="1.10.10.10">
    <property type="entry name" value="Winged helix-like DNA-binding domain superfamily/Winged helix DNA-binding domain"/>
    <property type="match status" value="1"/>
</dbReference>
<dbReference type="SUPFAM" id="SSF48452">
    <property type="entry name" value="TPR-like"/>
    <property type="match status" value="1"/>
</dbReference>
<name>A0A1J0WK83_9RHOB</name>
<dbReference type="PANTHER" id="PTHR35807:SF1">
    <property type="entry name" value="TRANSCRIPTIONAL REGULATOR REDD"/>
    <property type="match status" value="1"/>
</dbReference>
<dbReference type="GO" id="GO:0003677">
    <property type="term" value="F:DNA binding"/>
    <property type="evidence" value="ECO:0007669"/>
    <property type="project" value="InterPro"/>
</dbReference>
<dbReference type="EMBL" id="CP018076">
    <property type="protein sequence ID" value="APE44745.1"/>
    <property type="molecule type" value="Genomic_DNA"/>
</dbReference>
<dbReference type="SUPFAM" id="SSF46894">
    <property type="entry name" value="C-terminal effector domain of the bipartite response regulators"/>
    <property type="match status" value="1"/>
</dbReference>
<dbReference type="STRING" id="1917485.BOO69_16015"/>
<dbReference type="KEGG" id="suam:BOO69_16015"/>
<dbReference type="InterPro" id="IPR016032">
    <property type="entry name" value="Sig_transdc_resp-reg_C-effctor"/>
</dbReference>